<evidence type="ECO:0000313" key="2">
    <source>
        <dbReference type="Proteomes" id="UP000504612"/>
    </source>
</evidence>
<dbReference type="InterPro" id="IPR027801">
    <property type="entry name" value="CENP-P"/>
</dbReference>
<feature type="coiled-coil region" evidence="1">
    <location>
        <begin position="6"/>
        <end position="33"/>
    </location>
</feature>
<dbReference type="Proteomes" id="UP000504612">
    <property type="component" value="Unplaced"/>
</dbReference>
<dbReference type="CTD" id="401541"/>
<accession>A0A6J1V6M3</accession>
<dbReference type="GO" id="GO:0005634">
    <property type="term" value="C:nucleus"/>
    <property type="evidence" value="ECO:0007669"/>
    <property type="project" value="TreeGrafter"/>
</dbReference>
<organism evidence="2 3">
    <name type="scientific">Notechis scutatus</name>
    <name type="common">mainland tiger snake</name>
    <dbReference type="NCBI Taxonomy" id="8663"/>
    <lineage>
        <taxon>Eukaryota</taxon>
        <taxon>Metazoa</taxon>
        <taxon>Chordata</taxon>
        <taxon>Craniata</taxon>
        <taxon>Vertebrata</taxon>
        <taxon>Euteleostomi</taxon>
        <taxon>Lepidosauria</taxon>
        <taxon>Squamata</taxon>
        <taxon>Bifurcata</taxon>
        <taxon>Unidentata</taxon>
        <taxon>Episquamata</taxon>
        <taxon>Toxicofera</taxon>
        <taxon>Serpentes</taxon>
        <taxon>Colubroidea</taxon>
        <taxon>Elapidae</taxon>
        <taxon>Hydrophiinae</taxon>
        <taxon>Notechis</taxon>
    </lineage>
</organism>
<proteinExistence type="predicted"/>
<dbReference type="KEGG" id="nss:113420571"/>
<dbReference type="PANTHER" id="PTHR28577">
    <property type="entry name" value="CENTROMERE PROTEIN P"/>
    <property type="match status" value="1"/>
</dbReference>
<dbReference type="GO" id="GO:0034080">
    <property type="term" value="P:CENP-A containing chromatin assembly"/>
    <property type="evidence" value="ECO:0007669"/>
    <property type="project" value="InterPro"/>
</dbReference>
<dbReference type="GO" id="GO:0000775">
    <property type="term" value="C:chromosome, centromeric region"/>
    <property type="evidence" value="ECO:0007669"/>
    <property type="project" value="InterPro"/>
</dbReference>
<gene>
    <name evidence="3" type="primary">CENPP</name>
</gene>
<evidence type="ECO:0000313" key="3">
    <source>
        <dbReference type="RefSeq" id="XP_026536328.1"/>
    </source>
</evidence>
<keyword evidence="1" id="KW-0175">Coiled coil</keyword>
<reference evidence="3" key="1">
    <citation type="submission" date="2025-08" db="UniProtKB">
        <authorList>
            <consortium name="RefSeq"/>
        </authorList>
    </citation>
    <scope>IDENTIFICATION</scope>
</reference>
<protein>
    <submittedName>
        <fullName evidence="3">Centromere protein P</fullName>
    </submittedName>
</protein>
<name>A0A6J1V6M3_9SAUR</name>
<dbReference type="AlphaFoldDB" id="A0A6J1V6M3"/>
<keyword evidence="2" id="KW-1185">Reference proteome</keyword>
<dbReference type="RefSeq" id="XP_026536328.1">
    <property type="nucleotide sequence ID" value="XM_026680543.1"/>
</dbReference>
<dbReference type="PANTHER" id="PTHR28577:SF1">
    <property type="entry name" value="CENTROMERE PROTEIN P"/>
    <property type="match status" value="1"/>
</dbReference>
<evidence type="ECO:0000256" key="1">
    <source>
        <dbReference type="SAM" id="Coils"/>
    </source>
</evidence>
<sequence length="287" mass="33045">MNSNEFQACEDEIKSLEEEIKMLTEEYEHSQHQSVTYTEAEIMEIMKLLRRKPEEELKQSKSSPDQETQLHLLEADLSFIMKFTGIFFTHYSRKLVEKNGSKTIQTYKMSGKCQSISFQLEFKLTEESQMNRNASAIVTDLNIITLCDTHCDLSKLVSRVEENGNLCLFFRSLTCFSEWCKHRERAFTHFKNKYPDVVALPEGSHGDYMLLRSTQLPEFELMIVWKIQVDEKGNIIPVLDLLNKIPLQGTLANKFASDAPQGFRSLLHMVGIQACIETVIISISKGK</sequence>
<dbReference type="GeneID" id="113420571"/>
<dbReference type="Pfam" id="PF13096">
    <property type="entry name" value="CENP-P"/>
    <property type="match status" value="1"/>
</dbReference>